<dbReference type="AlphaFoldDB" id="A0A1G6B4W2"/>
<dbReference type="GO" id="GO:0071111">
    <property type="term" value="F:cyclic-guanylate-specific phosphodiesterase activity"/>
    <property type="evidence" value="ECO:0007669"/>
    <property type="project" value="InterPro"/>
</dbReference>
<dbReference type="Gene3D" id="3.20.20.450">
    <property type="entry name" value="EAL domain"/>
    <property type="match status" value="1"/>
</dbReference>
<organism evidence="3 4">
    <name type="scientific">Streptococcus henryi</name>
    <dbReference type="NCBI Taxonomy" id="439219"/>
    <lineage>
        <taxon>Bacteria</taxon>
        <taxon>Bacillati</taxon>
        <taxon>Bacillota</taxon>
        <taxon>Bacilli</taxon>
        <taxon>Lactobacillales</taxon>
        <taxon>Streptococcaceae</taxon>
        <taxon>Streptococcus</taxon>
    </lineage>
</organism>
<dbReference type="EMBL" id="FMXP01000009">
    <property type="protein sequence ID" value="SDB15675.1"/>
    <property type="molecule type" value="Genomic_DNA"/>
</dbReference>
<dbReference type="Pfam" id="PF13188">
    <property type="entry name" value="PAS_8"/>
    <property type="match status" value="1"/>
</dbReference>
<dbReference type="InterPro" id="IPR035919">
    <property type="entry name" value="EAL_sf"/>
</dbReference>
<gene>
    <name evidence="3" type="ORF">SAMN02910293_00786</name>
</gene>
<dbReference type="CDD" id="cd00130">
    <property type="entry name" value="PAS"/>
    <property type="match status" value="1"/>
</dbReference>
<dbReference type="PANTHER" id="PTHR33121">
    <property type="entry name" value="CYCLIC DI-GMP PHOSPHODIESTERASE PDEF"/>
    <property type="match status" value="1"/>
</dbReference>
<dbReference type="RefSeq" id="WP_074485634.1">
    <property type="nucleotide sequence ID" value="NZ_FMXP01000009.1"/>
</dbReference>
<dbReference type="SUPFAM" id="SSF55785">
    <property type="entry name" value="PYP-like sensor domain (PAS domain)"/>
    <property type="match status" value="2"/>
</dbReference>
<dbReference type="InterPro" id="IPR001633">
    <property type="entry name" value="EAL_dom"/>
</dbReference>
<dbReference type="PROSITE" id="PS50887">
    <property type="entry name" value="GGDEF"/>
    <property type="match status" value="1"/>
</dbReference>
<dbReference type="STRING" id="439219.SAMN02910293_00786"/>
<dbReference type="SMART" id="SM00267">
    <property type="entry name" value="GGDEF"/>
    <property type="match status" value="1"/>
</dbReference>
<dbReference type="SUPFAM" id="SSF141868">
    <property type="entry name" value="EAL domain-like"/>
    <property type="match status" value="1"/>
</dbReference>
<dbReference type="Pfam" id="PF00990">
    <property type="entry name" value="GGDEF"/>
    <property type="match status" value="2"/>
</dbReference>
<sequence length="1110" mass="127858">MENTIKKMTTFDNLPGAVIIYKGDTSGEILYANSAAVELFQCQTIEEFYDFSGRSFRGLVSPEDLEVTSLSIKNQISKNPSYARVLYQVLTKENQLIYVEDHRKLVSDETLGNIYYACLVHSEKNSEEVDSVTGFPLRQNLKKTLDDKRRDLALGSDLPEVVIYFNLLRFKTYNLYYGFAEGDQFLKRTAEILRDVFPDEMISRFSDDRFVVFYRGVDEFQKIKEVHDRVLTITDDFNAYINAGIYYSNSSEDFETICDYAKIACDSIKSIDNTFCAVYTDDLRDKLQLKSFISDNIDNAIKKGDIKVYYQPVIRTLNGKLCGMEALTRWIDPNYGLISPADFIPVLEDANLIYKLDLYVIEEVCRHLRDLSNQGRPIVPVSLNISRLDFTMCDPFKELESAIIKYRLLREWVCVEITESAVSFDEETIRSAITTFHDGGIEVWMDDFGSGYSSLNVLKEYDFDQVKFDMLFIRNMNEKTKDILSSSVQMLKKLGVHTLAEGVETKEQFEFIKAIGCEKAQGYLYGKPAPYEEMLANLEDKGVLIETALDKMLYEKVGLVDLITEESLALFHFDGSNFKTLFMNDNYWMPIGIPKSEVINYAEGLMNFSDSMLRKSILNLAEKARESNESESLDCTYGGRYYRLTLKNVGENKESCVFKTSLVDITFNETINRTKSLNAVTRNILSLYTLVYVLDYDKEIAELVYTDLSEDVSGSGITDFRDLVESIIPLEMIYADDRNLFQKLLSLSYIQEELARTKRGNFTHTLRVKRKDGNFEWHNISIQTLSDAHSKRYLLSVKRSEIEDELDSDGLVNRILNLEESPKNQTEELSESNLWTNLVKNVGIKLFWKDSDRRFIGASQSFLDYYGFKSIDDIKGKTDEDLKWHIEDDKFRKDEEAVLNQGKIIRNSPGKNIIKGVVRNIFATKYPIYQNGKIEGLMGYFIDPEVVMPSSDDIKNAIFVDPTTGLMNIMGFVSTSFQYEDNYRLNKEDYAMITLKIPAYEQIEEIHGKDVAEEMMSLVVEKLRHHFKSEATISRIGSWHFAIIEKKVSQQEIKERMEACVQDIMNIRYIGNHRCTLYVDYKIVLGSQEENHLSNLNLINLDMLVQSTND</sequence>
<dbReference type="InterPro" id="IPR000014">
    <property type="entry name" value="PAS"/>
</dbReference>
<evidence type="ECO:0000259" key="2">
    <source>
        <dbReference type="PROSITE" id="PS50887"/>
    </source>
</evidence>
<name>A0A1G6B4W2_9STRE</name>
<keyword evidence="4" id="KW-1185">Reference proteome</keyword>
<dbReference type="CDD" id="cd01948">
    <property type="entry name" value="EAL"/>
    <property type="match status" value="1"/>
</dbReference>
<dbReference type="InterPro" id="IPR043128">
    <property type="entry name" value="Rev_trsase/Diguanyl_cyclase"/>
</dbReference>
<dbReference type="SMART" id="SM00052">
    <property type="entry name" value="EAL"/>
    <property type="match status" value="1"/>
</dbReference>
<dbReference type="Proteomes" id="UP000182508">
    <property type="component" value="Unassembled WGS sequence"/>
</dbReference>
<protein>
    <submittedName>
        <fullName evidence="3">EAL domain, c-di-GMP-specific phosphodiesterase class I (Or its enzymatically inactive variant)</fullName>
    </submittedName>
</protein>
<feature type="domain" description="GGDEF" evidence="2">
    <location>
        <begin position="158"/>
        <end position="281"/>
    </location>
</feature>
<reference evidence="3 4" key="1">
    <citation type="submission" date="2016-10" db="EMBL/GenBank/DDBJ databases">
        <authorList>
            <person name="de Groot N.N."/>
        </authorList>
    </citation>
    <scope>NUCLEOTIDE SEQUENCE [LARGE SCALE GENOMIC DNA]</scope>
    <source>
        <strain evidence="3 4">A-4</strain>
    </source>
</reference>
<dbReference type="Gene3D" id="3.30.70.270">
    <property type="match status" value="2"/>
</dbReference>
<feature type="domain" description="EAL" evidence="1">
    <location>
        <begin position="290"/>
        <end position="542"/>
    </location>
</feature>
<dbReference type="Gene3D" id="3.30.450.20">
    <property type="entry name" value="PAS domain"/>
    <property type="match status" value="2"/>
</dbReference>
<dbReference type="InterPro" id="IPR035965">
    <property type="entry name" value="PAS-like_dom_sf"/>
</dbReference>
<dbReference type="SUPFAM" id="SSF55073">
    <property type="entry name" value="Nucleotide cyclase"/>
    <property type="match status" value="2"/>
</dbReference>
<proteinExistence type="predicted"/>
<accession>A0A1G6B4W2</accession>
<dbReference type="PANTHER" id="PTHR33121:SF79">
    <property type="entry name" value="CYCLIC DI-GMP PHOSPHODIESTERASE PDED-RELATED"/>
    <property type="match status" value="1"/>
</dbReference>
<evidence type="ECO:0000313" key="4">
    <source>
        <dbReference type="Proteomes" id="UP000182508"/>
    </source>
</evidence>
<dbReference type="InterPro" id="IPR050706">
    <property type="entry name" value="Cyclic-di-GMP_PDE-like"/>
</dbReference>
<dbReference type="PROSITE" id="PS50883">
    <property type="entry name" value="EAL"/>
    <property type="match status" value="1"/>
</dbReference>
<evidence type="ECO:0000259" key="1">
    <source>
        <dbReference type="PROSITE" id="PS50883"/>
    </source>
</evidence>
<dbReference type="InterPro" id="IPR029787">
    <property type="entry name" value="Nucleotide_cyclase"/>
</dbReference>
<dbReference type="Pfam" id="PF00563">
    <property type="entry name" value="EAL"/>
    <property type="match status" value="1"/>
</dbReference>
<dbReference type="InterPro" id="IPR000160">
    <property type="entry name" value="GGDEF_dom"/>
</dbReference>
<evidence type="ECO:0000313" key="3">
    <source>
        <dbReference type="EMBL" id="SDB15675.1"/>
    </source>
</evidence>